<dbReference type="VEuPathDB" id="FungiDB:RhiirFUN_019211"/>
<feature type="compositionally biased region" description="Polar residues" evidence="1">
    <location>
        <begin position="570"/>
        <end position="580"/>
    </location>
</feature>
<sequence length="623" mass="73263">MDNYHDDNVYVYENEAENRMPSPDNNVENDFYEDEPEDSPLKEIYSGQTFTSFEILEQSLKRYASQKGFEIRVVRSEKEANVWARKTYKCHHGGKYIPKKKVDPTQTRNRESIRIECGFLVNASYRKCQNLVFVNKFVSEHNHELQNGIDLQEFSPLLRKIPDNIVEEIQFYVQECHLGATVLKRILRKKYPDHDIYNQDLYNMICRFKANIQIKNDAAALVEYLVKLHAENPEWYFKVDFENFEHRWTDLINHYPEVQEYCERVLYPTKTCWAYAFTKRSFSANTHSTQRVESMNRVIKLEANSGNSLCQLHSGIELRLKDEAKYARWQEFCNMNPTTGMPRVSDTIFRNVDEICKKYLTPNSLALQRKQMVESLLYRTWIKEVENIYLLDSNRYDEGFVEDDYEEPQILINMALEACLNGIVNEIWEFNIKLIPSRWYSKEGLSVMDKIQENSIQLIQDGEQRTGTFYTLNIIRGQEVYNEFIKNLDSKKEIFGREIGLCKKALNLAIASNSHQVFENLLQQFIEQQTVSLSAQDDDLTEEVLSISNPIQHKGKGRPANKRYLSAIENHSNRNANSRNQDQDEVSEGSRKKNKRQCALCKSWYHDSRNCPSKNKEQDKENI</sequence>
<gene>
    <name evidence="3" type="ORF">CHRIB12_LOCUS8185</name>
</gene>
<reference evidence="3" key="1">
    <citation type="submission" date="2020-05" db="EMBL/GenBank/DDBJ databases">
        <authorList>
            <person name="Rincon C."/>
            <person name="Sanders R I."/>
            <person name="Robbins C."/>
            <person name="Chaturvedi A."/>
        </authorList>
    </citation>
    <scope>NUCLEOTIDE SEQUENCE</scope>
    <source>
        <strain evidence="3">CHB12</strain>
    </source>
</reference>
<dbReference type="PANTHER" id="PTHR47718:SF3">
    <property type="entry name" value="PROTEIN FAR1-RELATED SEQUENCE 5-LIKE"/>
    <property type="match status" value="1"/>
</dbReference>
<protein>
    <recommendedName>
        <fullName evidence="2">FAR1 domain-containing protein</fullName>
    </recommendedName>
</protein>
<dbReference type="Pfam" id="PF03101">
    <property type="entry name" value="FAR1"/>
    <property type="match status" value="1"/>
</dbReference>
<comment type="caution">
    <text evidence="3">The sequence shown here is derived from an EMBL/GenBank/DDBJ whole genome shotgun (WGS) entry which is preliminary data.</text>
</comment>
<organism evidence="3 4">
    <name type="scientific">Rhizophagus irregularis</name>
    <dbReference type="NCBI Taxonomy" id="588596"/>
    <lineage>
        <taxon>Eukaryota</taxon>
        <taxon>Fungi</taxon>
        <taxon>Fungi incertae sedis</taxon>
        <taxon>Mucoromycota</taxon>
        <taxon>Glomeromycotina</taxon>
        <taxon>Glomeromycetes</taxon>
        <taxon>Glomerales</taxon>
        <taxon>Glomeraceae</taxon>
        <taxon>Rhizophagus</taxon>
    </lineage>
</organism>
<dbReference type="EMBL" id="CAGKOT010000015">
    <property type="protein sequence ID" value="CAB5360432.1"/>
    <property type="molecule type" value="Genomic_DNA"/>
</dbReference>
<dbReference type="PANTHER" id="PTHR47718">
    <property type="entry name" value="OS01G0519700 PROTEIN"/>
    <property type="match status" value="1"/>
</dbReference>
<feature type="region of interest" description="Disordered" evidence="1">
    <location>
        <begin position="570"/>
        <end position="597"/>
    </location>
</feature>
<name>A0A915Z2V9_9GLOM</name>
<evidence type="ECO:0000313" key="3">
    <source>
        <dbReference type="EMBL" id="CAB5360432.1"/>
    </source>
</evidence>
<dbReference type="InterPro" id="IPR004330">
    <property type="entry name" value="FAR1_DNA_bnd_dom"/>
</dbReference>
<feature type="domain" description="FAR1" evidence="2">
    <location>
        <begin position="61"/>
        <end position="146"/>
    </location>
</feature>
<accession>A0A915Z2V9</accession>
<feature type="region of interest" description="Disordered" evidence="1">
    <location>
        <begin position="14"/>
        <end position="37"/>
    </location>
</feature>
<evidence type="ECO:0000259" key="2">
    <source>
        <dbReference type="Pfam" id="PF03101"/>
    </source>
</evidence>
<dbReference type="Proteomes" id="UP000684084">
    <property type="component" value="Unassembled WGS sequence"/>
</dbReference>
<dbReference type="AlphaFoldDB" id="A0A915Z2V9"/>
<dbReference type="VEuPathDB" id="FungiDB:RhiirFUN_022748"/>
<evidence type="ECO:0000256" key="1">
    <source>
        <dbReference type="SAM" id="MobiDB-lite"/>
    </source>
</evidence>
<evidence type="ECO:0000313" key="4">
    <source>
        <dbReference type="Proteomes" id="UP000684084"/>
    </source>
</evidence>
<dbReference type="OrthoDB" id="2427326at2759"/>
<proteinExistence type="predicted"/>